<evidence type="ECO:0000313" key="2">
    <source>
        <dbReference type="Proteomes" id="UP000247903"/>
    </source>
</evidence>
<dbReference type="OrthoDB" id="663527at2"/>
<dbReference type="InterPro" id="IPR045607">
    <property type="entry name" value="DUF6452"/>
</dbReference>
<evidence type="ECO:0000313" key="1">
    <source>
        <dbReference type="EMBL" id="PXY40720.1"/>
    </source>
</evidence>
<dbReference type="PROSITE" id="PS51257">
    <property type="entry name" value="PROKAR_LIPOPROTEIN"/>
    <property type="match status" value="1"/>
</dbReference>
<dbReference type="Pfam" id="PF20050">
    <property type="entry name" value="DUF6452"/>
    <property type="match status" value="1"/>
</dbReference>
<evidence type="ECO:0008006" key="3">
    <source>
        <dbReference type="Google" id="ProtNLM"/>
    </source>
</evidence>
<gene>
    <name evidence="1" type="ORF">DMB65_10820</name>
</gene>
<dbReference type="Proteomes" id="UP000247903">
    <property type="component" value="Unassembled WGS sequence"/>
</dbReference>
<accession>A0A2V4BSQ3</accession>
<comment type="caution">
    <text evidence="1">The sequence shown here is derived from an EMBL/GenBank/DDBJ whole genome shotgun (WGS) entry which is preliminary data.</text>
</comment>
<sequence>MKKILYFLLVFAFGLSSCEKDDICDANTPTTPKLIISFYNITDVSVKKDVTRLKVIGLDQENGIIFNESATDETKYLTSGDSIAIPLKTDTDSTTFTFILNSDNTTPSNTDQMKFNYTRQNVYVSRACGYKTIYKLSAQNPIETTDSGNDGLWMQLVEPKNSNIEFENETHVKVYF</sequence>
<reference evidence="1 2" key="1">
    <citation type="submission" date="2018-05" db="EMBL/GenBank/DDBJ databases">
        <title>Flavobacterium sp. strain IMCC34759, incomplete genome.</title>
        <authorList>
            <person name="Joung Y."/>
            <person name="Cho J."/>
        </authorList>
    </citation>
    <scope>NUCLEOTIDE SEQUENCE [LARGE SCALE GENOMIC DNA]</scope>
    <source>
        <strain evidence="1 2">IMCC34759</strain>
    </source>
</reference>
<protein>
    <recommendedName>
        <fullName evidence="3">Lipoprotein</fullName>
    </recommendedName>
</protein>
<dbReference type="EMBL" id="QJHK01000008">
    <property type="protein sequence ID" value="PXY40720.1"/>
    <property type="molecule type" value="Genomic_DNA"/>
</dbReference>
<dbReference type="AlphaFoldDB" id="A0A2V4BSQ3"/>
<organism evidence="1 2">
    <name type="scientific">Flavobacterium cheongpyeongense</name>
    <dbReference type="NCBI Taxonomy" id="2212651"/>
    <lineage>
        <taxon>Bacteria</taxon>
        <taxon>Pseudomonadati</taxon>
        <taxon>Bacteroidota</taxon>
        <taxon>Flavobacteriia</taxon>
        <taxon>Flavobacteriales</taxon>
        <taxon>Flavobacteriaceae</taxon>
        <taxon>Flavobacterium</taxon>
    </lineage>
</organism>
<dbReference type="RefSeq" id="WP_110306669.1">
    <property type="nucleotide sequence ID" value="NZ_QJHK01000008.1"/>
</dbReference>
<keyword evidence="2" id="KW-1185">Reference proteome</keyword>
<proteinExistence type="predicted"/>
<name>A0A2V4BSQ3_9FLAO</name>